<keyword evidence="1" id="KW-0472">Membrane</keyword>
<dbReference type="EMBL" id="JYDT01000177">
    <property type="protein sequence ID" value="KRY82387.1"/>
    <property type="molecule type" value="Genomic_DNA"/>
</dbReference>
<protein>
    <submittedName>
        <fullName evidence="2">Uncharacterized protein</fullName>
    </submittedName>
</protein>
<keyword evidence="3" id="KW-1185">Reference proteome</keyword>
<proteinExistence type="predicted"/>
<sequence>MDREIDVDIRRTVTEEHLKWTCGQSRRWSVVFGDCLIQLGCHSTTNCPDNDEKYFQGYSDFEKLIFRTQFFSVALTVGSFTTTTLTVHRHRDGQIEHFPEVMFILPVVIAVELPSGKCFLFFERRNLYPDKRSTPPPSVGARRYTLNCCAVIW</sequence>
<evidence type="ECO:0000313" key="2">
    <source>
        <dbReference type="EMBL" id="KRY82387.1"/>
    </source>
</evidence>
<organism evidence="2 3">
    <name type="scientific">Trichinella pseudospiralis</name>
    <name type="common">Parasitic roundworm</name>
    <dbReference type="NCBI Taxonomy" id="6337"/>
    <lineage>
        <taxon>Eukaryota</taxon>
        <taxon>Metazoa</taxon>
        <taxon>Ecdysozoa</taxon>
        <taxon>Nematoda</taxon>
        <taxon>Enoplea</taxon>
        <taxon>Dorylaimia</taxon>
        <taxon>Trichinellida</taxon>
        <taxon>Trichinellidae</taxon>
        <taxon>Trichinella</taxon>
    </lineage>
</organism>
<dbReference type="Proteomes" id="UP000054995">
    <property type="component" value="Unassembled WGS sequence"/>
</dbReference>
<accession>A0A0V1FAV0</accession>
<feature type="transmembrane region" description="Helical" evidence="1">
    <location>
        <begin position="101"/>
        <end position="122"/>
    </location>
</feature>
<evidence type="ECO:0000313" key="3">
    <source>
        <dbReference type="Proteomes" id="UP000054995"/>
    </source>
</evidence>
<feature type="transmembrane region" description="Helical" evidence="1">
    <location>
        <begin position="64"/>
        <end position="81"/>
    </location>
</feature>
<dbReference type="AlphaFoldDB" id="A0A0V1FAV0"/>
<comment type="caution">
    <text evidence="2">The sequence shown here is derived from an EMBL/GenBank/DDBJ whole genome shotgun (WGS) entry which is preliminary data.</text>
</comment>
<evidence type="ECO:0000256" key="1">
    <source>
        <dbReference type="SAM" id="Phobius"/>
    </source>
</evidence>
<reference evidence="2 3" key="1">
    <citation type="submission" date="2015-01" db="EMBL/GenBank/DDBJ databases">
        <title>Evolution of Trichinella species and genotypes.</title>
        <authorList>
            <person name="Korhonen P.K."/>
            <person name="Edoardo P."/>
            <person name="Giuseppe L.R."/>
            <person name="Gasser R.B."/>
        </authorList>
    </citation>
    <scope>NUCLEOTIDE SEQUENCE [LARGE SCALE GENOMIC DNA]</scope>
    <source>
        <strain evidence="2">ISS470</strain>
    </source>
</reference>
<keyword evidence="1" id="KW-0812">Transmembrane</keyword>
<keyword evidence="1" id="KW-1133">Transmembrane helix</keyword>
<gene>
    <name evidence="2" type="ORF">T4D_7694</name>
</gene>
<name>A0A0V1FAV0_TRIPS</name>